<dbReference type="SUPFAM" id="SSF48239">
    <property type="entry name" value="Terpenoid cyclases/Protein prenyltransferases"/>
    <property type="match status" value="2"/>
</dbReference>
<dbReference type="Proteomes" id="UP001164459">
    <property type="component" value="Chromosome"/>
</dbReference>
<evidence type="ECO:0000259" key="2">
    <source>
        <dbReference type="Pfam" id="PF00432"/>
    </source>
</evidence>
<feature type="domain" description="Squalene cyclase C-terminal" evidence="3">
    <location>
        <begin position="321"/>
        <end position="456"/>
    </location>
</feature>
<name>A0ABY7GXS1_9BACT</name>
<dbReference type="Gene3D" id="1.50.10.20">
    <property type="match status" value="3"/>
</dbReference>
<dbReference type="InterPro" id="IPR001330">
    <property type="entry name" value="Prenyltrans"/>
</dbReference>
<keyword evidence="1" id="KW-0677">Repeat</keyword>
<protein>
    <recommendedName>
        <fullName evidence="6">Squalene-hopene/tetraprenyl-beta-curcumene cyclase</fullName>
    </recommendedName>
</protein>
<reference evidence="4" key="1">
    <citation type="submission" date="2022-11" db="EMBL/GenBank/DDBJ databases">
        <title>Minimal conservation of predation-associated metabolite biosynthetic gene clusters underscores biosynthetic potential of Myxococcota including descriptions for ten novel species: Archangium lansinium sp. nov., Myxococcus landrumus sp. nov., Nannocystis bai.</title>
        <authorList>
            <person name="Ahearne A."/>
            <person name="Stevens C."/>
            <person name="Dowd S."/>
        </authorList>
    </citation>
    <scope>NUCLEOTIDE SEQUENCE</scope>
    <source>
        <strain evidence="4">Fl3</strain>
    </source>
</reference>
<dbReference type="InterPro" id="IPR008930">
    <property type="entry name" value="Terpenoid_cyclase/PrenylTrfase"/>
</dbReference>
<keyword evidence="5" id="KW-1185">Reference proteome</keyword>
<dbReference type="EMBL" id="CP114040">
    <property type="protein sequence ID" value="WAS91743.1"/>
    <property type="molecule type" value="Genomic_DNA"/>
</dbReference>
<dbReference type="InterPro" id="IPR032696">
    <property type="entry name" value="SQ_cyclase_C"/>
</dbReference>
<dbReference type="Pfam" id="PF00432">
    <property type="entry name" value="Prenyltrans"/>
    <property type="match status" value="1"/>
</dbReference>
<dbReference type="RefSeq" id="WP_269034105.1">
    <property type="nucleotide sequence ID" value="NZ_CP114040.1"/>
</dbReference>
<dbReference type="Pfam" id="PF13243">
    <property type="entry name" value="SQHop_cyclase_C"/>
    <property type="match status" value="1"/>
</dbReference>
<accession>A0ABY7GXS1</accession>
<proteinExistence type="predicted"/>
<evidence type="ECO:0000313" key="5">
    <source>
        <dbReference type="Proteomes" id="UP001164459"/>
    </source>
</evidence>
<gene>
    <name evidence="4" type="ORF">O0S08_36640</name>
</gene>
<evidence type="ECO:0000259" key="3">
    <source>
        <dbReference type="Pfam" id="PF13243"/>
    </source>
</evidence>
<evidence type="ECO:0000313" key="4">
    <source>
        <dbReference type="EMBL" id="WAS91743.1"/>
    </source>
</evidence>
<evidence type="ECO:0008006" key="6">
    <source>
        <dbReference type="Google" id="ProtNLM"/>
    </source>
</evidence>
<feature type="domain" description="Prenyltransferase alpha-alpha toroid" evidence="2">
    <location>
        <begin position="143"/>
        <end position="309"/>
    </location>
</feature>
<organism evidence="4 5">
    <name type="scientific">Nannocystis punicea</name>
    <dbReference type="NCBI Taxonomy" id="2995304"/>
    <lineage>
        <taxon>Bacteria</taxon>
        <taxon>Pseudomonadati</taxon>
        <taxon>Myxococcota</taxon>
        <taxon>Polyangia</taxon>
        <taxon>Nannocystales</taxon>
        <taxon>Nannocystaceae</taxon>
        <taxon>Nannocystis</taxon>
    </lineage>
</organism>
<evidence type="ECO:0000256" key="1">
    <source>
        <dbReference type="ARBA" id="ARBA00022737"/>
    </source>
</evidence>
<sequence>MRYCLDTQEPPGSWQIEPDPRMFDTALVACALSHTGGAAAAAAVESARTWLERRAPQDHDPVARLLDEIPWLLLRGSAGPIDLRGPTLYGDLYRRKTILLYALARSRGARVLSPYTPPQIKELVARFYERADTLRMKRWSHVDLLSTYSLLEALDGDGSRAAEVAERLVTMQSADGGFCHNPVSSAVALLALASALPGSSAHERCLAHLLGAQRADGTFRFCTSDVWDTSLTLRAYGDHPLFARDAAPRAFGFLLKAQNPDGGWGYRSDLESDNDTTPCALLALRDREDDASADAAEKGVSYLLGCQLEGGLWTTWQSAEDLPVEDCVAHVVAALAAFRGPAHRSIRPARRWLAQRYETQGRWTAGWYRNLPYAVLEVSKGLGDGHPVMYSAVQSLRALQNADGGFPLGPGEDSTPSATGLAVAALAERYDVQEPFLRRALDYLMDTQQPNGTWPGKPELYGPRPLVYHLPTNTHAFAGMGLMAAWRRLAAARPEAELRLRASASCGGGTPR</sequence>